<name>A0ACB9BK39_CICIN</name>
<protein>
    <submittedName>
        <fullName evidence="1">Uncharacterized protein</fullName>
    </submittedName>
</protein>
<dbReference type="EMBL" id="CM042014">
    <property type="protein sequence ID" value="KAI3722288.1"/>
    <property type="molecule type" value="Genomic_DNA"/>
</dbReference>
<evidence type="ECO:0000313" key="2">
    <source>
        <dbReference type="Proteomes" id="UP001055811"/>
    </source>
</evidence>
<comment type="caution">
    <text evidence="1">The sequence shown here is derived from an EMBL/GenBank/DDBJ whole genome shotgun (WGS) entry which is preliminary data.</text>
</comment>
<accession>A0ACB9BK39</accession>
<gene>
    <name evidence="1" type="ORF">L2E82_33320</name>
</gene>
<reference evidence="2" key="1">
    <citation type="journal article" date="2022" name="Mol. Ecol. Resour.">
        <title>The genomes of chicory, endive, great burdock and yacon provide insights into Asteraceae palaeo-polyploidization history and plant inulin production.</title>
        <authorList>
            <person name="Fan W."/>
            <person name="Wang S."/>
            <person name="Wang H."/>
            <person name="Wang A."/>
            <person name="Jiang F."/>
            <person name="Liu H."/>
            <person name="Zhao H."/>
            <person name="Xu D."/>
            <person name="Zhang Y."/>
        </authorList>
    </citation>
    <scope>NUCLEOTIDE SEQUENCE [LARGE SCALE GENOMIC DNA]</scope>
    <source>
        <strain evidence="2">cv. Punajuju</strain>
    </source>
</reference>
<keyword evidence="2" id="KW-1185">Reference proteome</keyword>
<sequence>MKRRQMLPIAVGNITHRHLRSRQLHPSLLAGGCSSPIIAPTTFSSTSHRHLAAFQSPSQSNSFSRHLSWTYAVAQGADCIITIGGIQSNHRQVLVDKDPGLTGNLLVERLVGAHIDLVSKKGYSIIGRDILKQSEKLRTKSKKGLEKQALMILLQHVAVVGFEELAGLIFRKKNSPAQIQ</sequence>
<reference evidence="1 2" key="2">
    <citation type="journal article" date="2022" name="Mol. Ecol. Resour.">
        <title>The genomes of chicory, endive, great burdock and yacon provide insights into Asteraceae paleo-polyploidization history and plant inulin production.</title>
        <authorList>
            <person name="Fan W."/>
            <person name="Wang S."/>
            <person name="Wang H."/>
            <person name="Wang A."/>
            <person name="Jiang F."/>
            <person name="Liu H."/>
            <person name="Zhao H."/>
            <person name="Xu D."/>
            <person name="Zhang Y."/>
        </authorList>
    </citation>
    <scope>NUCLEOTIDE SEQUENCE [LARGE SCALE GENOMIC DNA]</scope>
    <source>
        <strain evidence="2">cv. Punajuju</strain>
        <tissue evidence="1">Leaves</tissue>
    </source>
</reference>
<evidence type="ECO:0000313" key="1">
    <source>
        <dbReference type="EMBL" id="KAI3722288.1"/>
    </source>
</evidence>
<dbReference type="Proteomes" id="UP001055811">
    <property type="component" value="Linkage Group LG06"/>
</dbReference>
<organism evidence="1 2">
    <name type="scientific">Cichorium intybus</name>
    <name type="common">Chicory</name>
    <dbReference type="NCBI Taxonomy" id="13427"/>
    <lineage>
        <taxon>Eukaryota</taxon>
        <taxon>Viridiplantae</taxon>
        <taxon>Streptophyta</taxon>
        <taxon>Embryophyta</taxon>
        <taxon>Tracheophyta</taxon>
        <taxon>Spermatophyta</taxon>
        <taxon>Magnoliopsida</taxon>
        <taxon>eudicotyledons</taxon>
        <taxon>Gunneridae</taxon>
        <taxon>Pentapetalae</taxon>
        <taxon>asterids</taxon>
        <taxon>campanulids</taxon>
        <taxon>Asterales</taxon>
        <taxon>Asteraceae</taxon>
        <taxon>Cichorioideae</taxon>
        <taxon>Cichorieae</taxon>
        <taxon>Cichoriinae</taxon>
        <taxon>Cichorium</taxon>
    </lineage>
</organism>
<proteinExistence type="predicted"/>